<feature type="transmembrane region" description="Helical" evidence="1">
    <location>
        <begin position="36"/>
        <end position="52"/>
    </location>
</feature>
<name>A0A1N7MZ14_9BACL</name>
<sequence>MAKSWKTVGLWIWYAFWALFANAVYVWILRPLVDDLALYGVLAVMAIVLLWMTSLKRPIRRRWLIYTLFALMVAEGYSSLAFASKLKQALVAVAMLLLLWILALIMGRVRPVASLLGGACVVAAQVFLPLNDWAFLTHFRVLQDAQVNLRVQNSPEAPFAVIPVTGGQAIITIDSHVPTKQELEQRAMAATDSPDALYNALQTAQGEYEIVELKSVGGRLKKEVPTPQDLARVNPLDLVRAFFPYELANWYVDNGRVYEYLTPFLTDQQAVEAALDPAAYPASFQAIANQASAKEIANWDDCLAELGVKPDRAGVYVSDDRLMGLGSNHGAHVTMQAESVVGEGHFTSTQDEQILLVGDNSLHVYDVNLGKIVASYEGSADNPVPNDIRIGPLVRGGRDAVFVNASPAYILTVDPQGTWRRVYTAPSQSFRFEAVLTGVQPYPEILTNDPSYIRNSPVRYFSAYRFVPSSNGTGQLVRVWRVFRTNVVNVTPLHLAGVPNEVLALDIYGTGDYLVISPSHAPVLPAACIVLAAIIVGGWLYRPRREGEEDLR</sequence>
<proteinExistence type="predicted"/>
<feature type="transmembrane region" description="Helical" evidence="1">
    <location>
        <begin position="523"/>
        <end position="542"/>
    </location>
</feature>
<organism evidence="2 3">
    <name type="scientific">Alicyclobacillus vulcanalis</name>
    <dbReference type="NCBI Taxonomy" id="252246"/>
    <lineage>
        <taxon>Bacteria</taxon>
        <taxon>Bacillati</taxon>
        <taxon>Bacillota</taxon>
        <taxon>Bacilli</taxon>
        <taxon>Bacillales</taxon>
        <taxon>Alicyclobacillaceae</taxon>
        <taxon>Alicyclobacillus</taxon>
    </lineage>
</organism>
<feature type="transmembrane region" description="Helical" evidence="1">
    <location>
        <begin position="112"/>
        <end position="130"/>
    </location>
</feature>
<evidence type="ECO:0000313" key="3">
    <source>
        <dbReference type="Proteomes" id="UP000186156"/>
    </source>
</evidence>
<keyword evidence="1" id="KW-0472">Membrane</keyword>
<dbReference type="OrthoDB" id="2369703at2"/>
<feature type="transmembrane region" description="Helical" evidence="1">
    <location>
        <begin position="12"/>
        <end position="30"/>
    </location>
</feature>
<dbReference type="STRING" id="252246.SAMN05421799_106220"/>
<accession>A0A1N7MZ14</accession>
<dbReference type="Proteomes" id="UP000186156">
    <property type="component" value="Unassembled WGS sequence"/>
</dbReference>
<evidence type="ECO:0000256" key="1">
    <source>
        <dbReference type="SAM" id="Phobius"/>
    </source>
</evidence>
<keyword evidence="1" id="KW-1133">Transmembrane helix</keyword>
<gene>
    <name evidence="2" type="ORF">SAMN05421799_106220</name>
</gene>
<keyword evidence="1" id="KW-0812">Transmembrane</keyword>
<reference evidence="3" key="1">
    <citation type="submission" date="2017-01" db="EMBL/GenBank/DDBJ databases">
        <authorList>
            <person name="Varghese N."/>
            <person name="Submissions S."/>
        </authorList>
    </citation>
    <scope>NUCLEOTIDE SEQUENCE [LARGE SCALE GENOMIC DNA]</scope>
    <source>
        <strain evidence="3">DSM 16176</strain>
    </source>
</reference>
<dbReference type="EMBL" id="FTOO01000006">
    <property type="protein sequence ID" value="SIS91119.1"/>
    <property type="molecule type" value="Genomic_DNA"/>
</dbReference>
<keyword evidence="3" id="KW-1185">Reference proteome</keyword>
<protein>
    <submittedName>
        <fullName evidence="2">Uncharacterized protein</fullName>
    </submittedName>
</protein>
<feature type="transmembrane region" description="Helical" evidence="1">
    <location>
        <begin position="89"/>
        <end position="105"/>
    </location>
</feature>
<evidence type="ECO:0000313" key="2">
    <source>
        <dbReference type="EMBL" id="SIS91119.1"/>
    </source>
</evidence>
<dbReference type="AlphaFoldDB" id="A0A1N7MZ14"/>
<dbReference type="SUPFAM" id="SSF63829">
    <property type="entry name" value="Calcium-dependent phosphotriesterase"/>
    <property type="match status" value="1"/>
</dbReference>
<feature type="transmembrane region" description="Helical" evidence="1">
    <location>
        <begin position="64"/>
        <end position="83"/>
    </location>
</feature>
<dbReference type="RefSeq" id="WP_076347225.1">
    <property type="nucleotide sequence ID" value="NZ_FTOO01000006.1"/>
</dbReference>